<keyword evidence="2" id="KW-0560">Oxidoreductase</keyword>
<sequence>MTEAPPHFRVAVIGSGFAGLGMAVRLKQAGLDDFVVLERADDVGGTWRDNDYPGAACDVPSHLYSFSFAPNPHWSRTFSPQSEIWEYMKRVAGEYGVDRHVRYGSDVRSARWEPDGNRWRITTDGGTVTAQFLVSGAGPLADPSYPDIKGLDSFEGKLFHSAEWDHGHDLAGRRVAVIGTGASAIQFVPRIQPEVGALTLFQRTAPWVMFRHDRDITRVESWLYRTFPVTQQIARKSIYWGRETYILGFAKNPRLLTVVERLGRANIARSVKDPVLRAKLTPDFRAGCKRILMSNDYYPALARPNVDVVTDGITEIRPHAVVTRDASGRETEHEVDTVILGTGFHVTDPPIAQRILDAEGRSLAEHWGSDVRAFRGTTVAGFPNAFVLAGPNTGLGHTSQVFMIEAQIRYTMEALKYLCKHGLDRLDARPEAERAYNDMVDESMEGTVWVSGGCDSWYLNEEGRNTTLWPTFTWDFALRTRWFDPHNYDLRVDRARTRGARRPAVAARGPAVGGTRRRGGRRADERVR</sequence>
<evidence type="ECO:0000256" key="1">
    <source>
        <dbReference type="SAM" id="MobiDB-lite"/>
    </source>
</evidence>
<feature type="compositionally biased region" description="Low complexity" evidence="1">
    <location>
        <begin position="502"/>
        <end position="514"/>
    </location>
</feature>
<organism evidence="2 3">
    <name type="scientific">Nocardiopsis tropica</name>
    <dbReference type="NCBI Taxonomy" id="109330"/>
    <lineage>
        <taxon>Bacteria</taxon>
        <taxon>Bacillati</taxon>
        <taxon>Actinomycetota</taxon>
        <taxon>Actinomycetes</taxon>
        <taxon>Streptosporangiales</taxon>
        <taxon>Nocardiopsidaceae</taxon>
        <taxon>Nocardiopsis</taxon>
    </lineage>
</organism>
<keyword evidence="3" id="KW-1185">Reference proteome</keyword>
<dbReference type="InterPro" id="IPR036188">
    <property type="entry name" value="FAD/NAD-bd_sf"/>
</dbReference>
<evidence type="ECO:0000313" key="2">
    <source>
        <dbReference type="EMBL" id="MES0837653.1"/>
    </source>
</evidence>
<dbReference type="EC" id="1.14.13.-" evidence="2"/>
<gene>
    <name evidence="2" type="ORF">ABUK86_28030</name>
</gene>
<dbReference type="RefSeq" id="WP_352986523.1">
    <property type="nucleotide sequence ID" value="NZ_JBEQNA010000019.1"/>
</dbReference>
<dbReference type="PANTHER" id="PTHR42877">
    <property type="entry name" value="L-ORNITHINE N(5)-MONOOXYGENASE-RELATED"/>
    <property type="match status" value="1"/>
</dbReference>
<dbReference type="SUPFAM" id="SSF51905">
    <property type="entry name" value="FAD/NAD(P)-binding domain"/>
    <property type="match status" value="1"/>
</dbReference>
<evidence type="ECO:0000313" key="3">
    <source>
        <dbReference type="Proteomes" id="UP001432401"/>
    </source>
</evidence>
<dbReference type="GO" id="GO:0016491">
    <property type="term" value="F:oxidoreductase activity"/>
    <property type="evidence" value="ECO:0007669"/>
    <property type="project" value="UniProtKB-KW"/>
</dbReference>
<dbReference type="EMBL" id="JBEQNB010000019">
    <property type="protein sequence ID" value="MES0837653.1"/>
    <property type="molecule type" value="Genomic_DNA"/>
</dbReference>
<dbReference type="Proteomes" id="UP001432401">
    <property type="component" value="Unassembled WGS sequence"/>
</dbReference>
<dbReference type="InterPro" id="IPR051209">
    <property type="entry name" value="FAD-bind_Monooxygenase_sf"/>
</dbReference>
<proteinExistence type="predicted"/>
<reference evidence="2 3" key="1">
    <citation type="submission" date="2024-06" db="EMBL/GenBank/DDBJ databases">
        <authorList>
            <person name="Bataeva Y.V."/>
            <person name="Grigorian L.N."/>
            <person name="Solomentsev V.I."/>
        </authorList>
    </citation>
    <scope>NUCLEOTIDE SEQUENCE [LARGE SCALE GENOMIC DNA]</scope>
    <source>
        <strain evidence="3">SCPM-O-B-12605 (RCAM04882)</strain>
    </source>
</reference>
<accession>A0ABV2A2X5</accession>
<dbReference type="Gene3D" id="3.50.50.60">
    <property type="entry name" value="FAD/NAD(P)-binding domain"/>
    <property type="match status" value="2"/>
</dbReference>
<dbReference type="PANTHER" id="PTHR42877:SF4">
    <property type="entry name" value="FAD_NAD(P)-BINDING DOMAIN-CONTAINING PROTEIN-RELATED"/>
    <property type="match status" value="1"/>
</dbReference>
<comment type="caution">
    <text evidence="2">The sequence shown here is derived from an EMBL/GenBank/DDBJ whole genome shotgun (WGS) entry which is preliminary data.</text>
</comment>
<feature type="region of interest" description="Disordered" evidence="1">
    <location>
        <begin position="499"/>
        <end position="528"/>
    </location>
</feature>
<name>A0ABV2A2X5_9ACTN</name>
<dbReference type="Pfam" id="PF13738">
    <property type="entry name" value="Pyr_redox_3"/>
    <property type="match status" value="1"/>
</dbReference>
<protein>
    <submittedName>
        <fullName evidence="2">NAD(P)/FAD-dependent oxidoreductase</fullName>
        <ecNumber evidence="2">1.14.13.-</ecNumber>
    </submittedName>
</protein>